<dbReference type="AlphaFoldDB" id="A0A1C7IH86"/>
<evidence type="ECO:0000256" key="1">
    <source>
        <dbReference type="SAM" id="Phobius"/>
    </source>
</evidence>
<organism evidence="2 3">
    <name type="scientific">Blautia pseudococcoides</name>
    <dbReference type="NCBI Taxonomy" id="1796616"/>
    <lineage>
        <taxon>Bacteria</taxon>
        <taxon>Bacillati</taxon>
        <taxon>Bacillota</taxon>
        <taxon>Clostridia</taxon>
        <taxon>Lachnospirales</taxon>
        <taxon>Lachnospiraceae</taxon>
        <taxon>Blautia</taxon>
    </lineage>
</organism>
<keyword evidence="1" id="KW-0472">Membrane</keyword>
<name>A0A1C7IH86_9FIRM</name>
<gene>
    <name evidence="2" type="ORF">A4V09_22285</name>
</gene>
<feature type="transmembrane region" description="Helical" evidence="1">
    <location>
        <begin position="28"/>
        <end position="47"/>
    </location>
</feature>
<dbReference type="Proteomes" id="UP000092574">
    <property type="component" value="Chromosome"/>
</dbReference>
<keyword evidence="1" id="KW-0812">Transmembrane</keyword>
<dbReference type="PANTHER" id="PTHR36833">
    <property type="entry name" value="SLR0610 PROTEIN-RELATED"/>
    <property type="match status" value="1"/>
</dbReference>
<feature type="transmembrane region" description="Helical" evidence="1">
    <location>
        <begin position="237"/>
        <end position="255"/>
    </location>
</feature>
<reference evidence="2" key="1">
    <citation type="submission" date="2017-04" db="EMBL/GenBank/DDBJ databases">
        <title>Complete Genome Sequences of Twelve Strains of a Stable Defined Moderately Diverse Mouse Microbiota 2 (sDMDMm2).</title>
        <authorList>
            <person name="Uchimura Y."/>
            <person name="Wyss M."/>
            <person name="Brugiroux S."/>
            <person name="Limenitakis J.P."/>
            <person name="Stecher B."/>
            <person name="McCoy K.D."/>
            <person name="Macpherson A.J."/>
        </authorList>
    </citation>
    <scope>NUCLEOTIDE SEQUENCE</scope>
    <source>
        <strain evidence="2">YL58</strain>
    </source>
</reference>
<feature type="transmembrane region" description="Helical" evidence="1">
    <location>
        <begin position="67"/>
        <end position="89"/>
    </location>
</feature>
<dbReference type="OrthoDB" id="9788195at2"/>
<dbReference type="EMBL" id="CP015405">
    <property type="protein sequence ID" value="ANU78233.1"/>
    <property type="molecule type" value="Genomic_DNA"/>
</dbReference>
<dbReference type="STRING" id="1796616.A4V09_22285"/>
<sequence>MIKKVKKNIRIIKALAKLRFQNLMMFRLSFFGPFFVDASLFLIQIAVFEIIYQNISNIGGWEKAEMIIYIGTFSLINALNMVICFFGILKIPEKIKTGEMDLYLTQPVSPLLRFTFEQINPGSIPLIILSCCIITYGMRMIEHIITIKQVFAYMFWISIMFLLYYELEILFRSIAFYTTSILGLEQLEMVSIELCMQIPGTVFYGIFKVLFYGILPYGIIATFPVQSLINEMSPYQFIYGLIVVLVFTLITYTIWKRGIRHYDSIN</sequence>
<feature type="transmembrane region" description="Helical" evidence="1">
    <location>
        <begin position="150"/>
        <end position="167"/>
    </location>
</feature>
<proteinExistence type="predicted"/>
<dbReference type="InterPro" id="IPR010390">
    <property type="entry name" value="ABC-2_transporter-like"/>
</dbReference>
<evidence type="ECO:0000313" key="2">
    <source>
        <dbReference type="EMBL" id="ANU78233.1"/>
    </source>
</evidence>
<feature type="transmembrane region" description="Helical" evidence="1">
    <location>
        <begin position="202"/>
        <end position="225"/>
    </location>
</feature>
<evidence type="ECO:0000313" key="3">
    <source>
        <dbReference type="Proteomes" id="UP000092574"/>
    </source>
</evidence>
<dbReference type="PANTHER" id="PTHR36833:SF1">
    <property type="entry name" value="INTEGRAL MEMBRANE TRANSPORT PROTEIN"/>
    <property type="match status" value="1"/>
</dbReference>
<dbReference type="RefSeq" id="WP_065544318.1">
    <property type="nucleotide sequence ID" value="NZ_CP015405.2"/>
</dbReference>
<dbReference type="Pfam" id="PF06182">
    <property type="entry name" value="ABC2_membrane_6"/>
    <property type="match status" value="1"/>
</dbReference>
<dbReference type="KEGG" id="byl:A4V09_22285"/>
<feature type="transmembrane region" description="Helical" evidence="1">
    <location>
        <begin position="119"/>
        <end position="138"/>
    </location>
</feature>
<keyword evidence="3" id="KW-1185">Reference proteome</keyword>
<protein>
    <submittedName>
        <fullName evidence="2">ABC transporter permease</fullName>
    </submittedName>
</protein>
<keyword evidence="1" id="KW-1133">Transmembrane helix</keyword>
<accession>A0A1C7IH86</accession>